<dbReference type="InterPro" id="IPR011162">
    <property type="entry name" value="MHC_I/II-like_Ag-recog"/>
</dbReference>
<dbReference type="Gene3D" id="3.30.500.10">
    <property type="entry name" value="MHC class I-like antigen recognition-like"/>
    <property type="match status" value="1"/>
</dbReference>
<organism evidence="3 4">
    <name type="scientific">Cyprinodon variegatus</name>
    <name type="common">Sheepshead minnow</name>
    <dbReference type="NCBI Taxonomy" id="28743"/>
    <lineage>
        <taxon>Eukaryota</taxon>
        <taxon>Metazoa</taxon>
        <taxon>Chordata</taxon>
        <taxon>Craniata</taxon>
        <taxon>Vertebrata</taxon>
        <taxon>Euteleostomi</taxon>
        <taxon>Actinopterygii</taxon>
        <taxon>Neopterygii</taxon>
        <taxon>Teleostei</taxon>
        <taxon>Neoteleostei</taxon>
        <taxon>Acanthomorphata</taxon>
        <taxon>Ovalentaria</taxon>
        <taxon>Atherinomorphae</taxon>
        <taxon>Cyprinodontiformes</taxon>
        <taxon>Cyprinodontidae</taxon>
        <taxon>Cyprinodon</taxon>
    </lineage>
</organism>
<dbReference type="InterPro" id="IPR037055">
    <property type="entry name" value="MHC_I-like_Ag-recog_sf"/>
</dbReference>
<dbReference type="SUPFAM" id="SSF54452">
    <property type="entry name" value="MHC antigen-recognition domain"/>
    <property type="match status" value="1"/>
</dbReference>
<accession>A0A3Q2GI57</accession>
<dbReference type="GeneTree" id="ENSGT00980000199030"/>
<evidence type="ECO:0000256" key="2">
    <source>
        <dbReference type="SAM" id="SignalP"/>
    </source>
</evidence>
<feature type="signal peptide" evidence="2">
    <location>
        <begin position="1"/>
        <end position="18"/>
    </location>
</feature>
<keyword evidence="2" id="KW-0732">Signal</keyword>
<feature type="chain" id="PRO_5018560689" description="MHC class I-like antigen recognition-like domain-containing protein" evidence="2">
    <location>
        <begin position="19"/>
        <end position="89"/>
    </location>
</feature>
<keyword evidence="4" id="KW-1185">Reference proteome</keyword>
<proteinExistence type="predicted"/>
<evidence type="ECO:0008006" key="5">
    <source>
        <dbReference type="Google" id="ProtNLM"/>
    </source>
</evidence>
<evidence type="ECO:0000313" key="3">
    <source>
        <dbReference type="Ensembl" id="ENSCVAP00000026465.1"/>
    </source>
</evidence>
<dbReference type="STRING" id="28743.ENSCVAP00000026465"/>
<dbReference type="Proteomes" id="UP000265020">
    <property type="component" value="Unassembled WGS sequence"/>
</dbReference>
<reference evidence="3" key="2">
    <citation type="submission" date="2025-09" db="UniProtKB">
        <authorList>
            <consortium name="Ensembl"/>
        </authorList>
    </citation>
    <scope>IDENTIFICATION</scope>
</reference>
<protein>
    <recommendedName>
        <fullName evidence="5">MHC class I-like antigen recognition-like domain-containing protein</fullName>
    </recommendedName>
</protein>
<keyword evidence="1" id="KW-0325">Glycoprotein</keyword>
<sequence length="89" mass="10314">MVFCLPLLFFATVTPSLKYSTCTTSPELTTFPEFVEVELVDEQPVSYYDSVLRKKIPKQDWMAKSEGPGSWKRILPEKNLLVQIKFLLR</sequence>
<dbReference type="AlphaFoldDB" id="A0A3Q2GI57"/>
<dbReference type="OMA" id="WFVSSRT"/>
<evidence type="ECO:0000313" key="4">
    <source>
        <dbReference type="Proteomes" id="UP000265020"/>
    </source>
</evidence>
<reference evidence="3" key="1">
    <citation type="submission" date="2025-08" db="UniProtKB">
        <authorList>
            <consortium name="Ensembl"/>
        </authorList>
    </citation>
    <scope>IDENTIFICATION</scope>
</reference>
<dbReference type="Ensembl" id="ENSCVAT00000016573.1">
    <property type="protein sequence ID" value="ENSCVAP00000026465.1"/>
    <property type="gene ID" value="ENSCVAG00000012057.1"/>
</dbReference>
<name>A0A3Q2GI57_CYPVA</name>
<evidence type="ECO:0000256" key="1">
    <source>
        <dbReference type="ARBA" id="ARBA00023180"/>
    </source>
</evidence>